<dbReference type="InterPro" id="IPR050490">
    <property type="entry name" value="Bact_solute-bd_prot1"/>
</dbReference>
<dbReference type="AlphaFoldDB" id="A0A6C0PAB6"/>
<dbReference type="Proteomes" id="UP000479114">
    <property type="component" value="Plasmid unnamed1"/>
</dbReference>
<dbReference type="EMBL" id="CP048287">
    <property type="protein sequence ID" value="QHW35514.1"/>
    <property type="molecule type" value="Genomic_DNA"/>
</dbReference>
<gene>
    <name evidence="3" type="ORF">GZH47_32005</name>
</gene>
<dbReference type="Pfam" id="PF12010">
    <property type="entry name" value="DUF3502"/>
    <property type="match status" value="1"/>
</dbReference>
<sequence>MKKWFGWSLAAVMISAMVLGGCSSKGDGGDNSGSTGNIGNSGGAEAAVDASKLKPVKLRMFYPCGSGCTSPDFKQVQNEVNNYLKDKINAKLELNGIDWSAWFQKMPLLMQSGEQADLIFTAGWSNYNSDAAKGAFKPLDELIDQYGSDMKAQMNPLYLEVPRVKGKLYAVPVEKEIAGVGMMAMQQDIVDKYKFDYKNLKSMEDMEPMLETIKKNEPGLVPFYVGGDNGSFFTTKEQLANNHRYTNIIGGPGAGKFPVIMFDSKDKKMVNYLETPEYTSMFKLLNKWYKLGYINRDSATQKDALDEAARQGKTWFVFTSSKPDSESDLSASMGRKYVRAEVNGPPVIDTDSVEAAMMAIGRNCKDPERAMMVINLLHKDKHLLNLLNFGIEGKNYEKVSDGVIKLPAGKKNMEEAGYDPGTDWMFGNQFNNFIFDTNNPKKWELYKKYNETAVESPLLGFYFDSTPVKTEVAAVSSVMDEFNKLLLSGSMEPESQIKKYNDKLKANKLDKIIAEAQKQYDEWVASKNK</sequence>
<accession>A0A6C0PAB6</accession>
<evidence type="ECO:0000313" key="3">
    <source>
        <dbReference type="EMBL" id="QHW35514.1"/>
    </source>
</evidence>
<dbReference type="RefSeq" id="WP_162645660.1">
    <property type="nucleotide sequence ID" value="NZ_CP048287.1"/>
</dbReference>
<dbReference type="PANTHER" id="PTHR43649:SF17">
    <property type="entry name" value="ABC TRANSPORTER SOLUTE BINDING PROTEIN-SUGAR TRANSPORT"/>
    <property type="match status" value="1"/>
</dbReference>
<feature type="domain" description="DUF3502" evidence="2">
    <location>
        <begin position="457"/>
        <end position="525"/>
    </location>
</feature>
<keyword evidence="3" id="KW-0614">Plasmid</keyword>
<keyword evidence="4" id="KW-1185">Reference proteome</keyword>
<geneLocation type="plasmid" evidence="3 4">
    <name>unnamed1</name>
</geneLocation>
<evidence type="ECO:0000259" key="2">
    <source>
        <dbReference type="Pfam" id="PF12010"/>
    </source>
</evidence>
<dbReference type="SUPFAM" id="SSF53850">
    <property type="entry name" value="Periplasmic binding protein-like II"/>
    <property type="match status" value="1"/>
</dbReference>
<proteinExistence type="predicted"/>
<evidence type="ECO:0000256" key="1">
    <source>
        <dbReference type="SAM" id="SignalP"/>
    </source>
</evidence>
<dbReference type="InterPro" id="IPR022627">
    <property type="entry name" value="DUF3502"/>
</dbReference>
<organism evidence="3 4">
    <name type="scientific">Paenibacillus rhizovicinus</name>
    <dbReference type="NCBI Taxonomy" id="2704463"/>
    <lineage>
        <taxon>Bacteria</taxon>
        <taxon>Bacillati</taxon>
        <taxon>Bacillota</taxon>
        <taxon>Bacilli</taxon>
        <taxon>Bacillales</taxon>
        <taxon>Paenibacillaceae</taxon>
        <taxon>Paenibacillus</taxon>
    </lineage>
</organism>
<keyword evidence="1" id="KW-0732">Signal</keyword>
<dbReference type="PROSITE" id="PS51257">
    <property type="entry name" value="PROKAR_LIPOPROTEIN"/>
    <property type="match status" value="1"/>
</dbReference>
<name>A0A6C0PAB6_9BACL</name>
<evidence type="ECO:0000313" key="4">
    <source>
        <dbReference type="Proteomes" id="UP000479114"/>
    </source>
</evidence>
<dbReference type="InterPro" id="IPR006059">
    <property type="entry name" value="SBP"/>
</dbReference>
<dbReference type="Gene3D" id="3.40.190.10">
    <property type="entry name" value="Periplasmic binding protein-like II"/>
    <property type="match status" value="2"/>
</dbReference>
<dbReference type="KEGG" id="prz:GZH47_32005"/>
<dbReference type="PANTHER" id="PTHR43649">
    <property type="entry name" value="ARABINOSE-BINDING PROTEIN-RELATED"/>
    <property type="match status" value="1"/>
</dbReference>
<feature type="signal peptide" evidence="1">
    <location>
        <begin position="1"/>
        <end position="20"/>
    </location>
</feature>
<protein>
    <submittedName>
        <fullName evidence="3">ABC transporter substrate-binding protein</fullName>
    </submittedName>
</protein>
<dbReference type="Pfam" id="PF01547">
    <property type="entry name" value="SBP_bac_1"/>
    <property type="match status" value="1"/>
</dbReference>
<reference evidence="3 4" key="1">
    <citation type="submission" date="2020-02" db="EMBL/GenBank/DDBJ databases">
        <title>Paenibacillus sp. nov., isolated from rhizosphere soil of tomato.</title>
        <authorList>
            <person name="Weon H.-Y."/>
            <person name="Lee S.A."/>
        </authorList>
    </citation>
    <scope>NUCLEOTIDE SEQUENCE [LARGE SCALE GENOMIC DNA]</scope>
    <source>
        <strain evidence="3 4">14171R-81</strain>
        <plasmid evidence="3 4">unnamed1</plasmid>
    </source>
</reference>
<feature type="chain" id="PRO_5038370356" evidence="1">
    <location>
        <begin position="21"/>
        <end position="529"/>
    </location>
</feature>